<dbReference type="GO" id="GO:0006355">
    <property type="term" value="P:regulation of DNA-templated transcription"/>
    <property type="evidence" value="ECO:0007669"/>
    <property type="project" value="UniProtKB-UniRule"/>
</dbReference>
<dbReference type="PANTHER" id="PTHR31669">
    <property type="entry name" value="PROTEIN FAR1-RELATED SEQUENCE 10-RELATED"/>
    <property type="match status" value="1"/>
</dbReference>
<dbReference type="GO" id="GO:0008270">
    <property type="term" value="F:zinc ion binding"/>
    <property type="evidence" value="ECO:0007669"/>
    <property type="project" value="UniProtKB-UniRule"/>
</dbReference>
<evidence type="ECO:0000256" key="1">
    <source>
        <dbReference type="RuleBase" id="RU367018"/>
    </source>
</evidence>
<comment type="subcellular location">
    <subcellularLocation>
        <location evidence="1">Nucleus</location>
    </subcellularLocation>
</comment>
<keyword evidence="1" id="KW-0539">Nucleus</keyword>
<evidence type="ECO:0000313" key="2">
    <source>
        <dbReference type="EnsemblPlants" id="EMT08203"/>
    </source>
</evidence>
<comment type="similarity">
    <text evidence="1">Belongs to the FHY3/FAR1 family.</text>
</comment>
<accession>M8BZ36</accession>
<keyword evidence="1" id="KW-0479">Metal-binding</keyword>
<name>M8BZ36_AEGTA</name>
<dbReference type="InterPro" id="IPR031052">
    <property type="entry name" value="FHY3/FAR1"/>
</dbReference>
<sequence>MEEEKEKAPPHPHAHGAADAAPPPRAKDYLGFHYTKTSSFRVGLHKILNDTLTADEFERAWEMLLEEHGLENHPFLKEIYEDEIVLRTNLPIEKHASEVMIHLGVREIPRLHVMPRWTAKPLQCQVHCRGEPRTDTCQQCRHSAMHDQFLDLARLACEDDRCYEIVMRGIGKLNRELAAAEAVPRRRSNKPASRKPRWKR</sequence>
<keyword evidence="1" id="KW-0863">Zinc-finger</keyword>
<keyword evidence="1" id="KW-0862">Zinc</keyword>
<reference evidence="2" key="1">
    <citation type="submission" date="2015-06" db="UniProtKB">
        <authorList>
            <consortium name="EnsemblPlants"/>
        </authorList>
    </citation>
    <scope>IDENTIFICATION</scope>
</reference>
<dbReference type="EnsemblPlants" id="EMT08203">
    <property type="protein sequence ID" value="EMT08203"/>
    <property type="gene ID" value="F775_43623"/>
</dbReference>
<protein>
    <recommendedName>
        <fullName evidence="1">Protein FAR1-RELATED SEQUENCE</fullName>
    </recommendedName>
</protein>
<proteinExistence type="inferred from homology"/>
<dbReference type="PANTHER" id="PTHR31669:SF307">
    <property type="entry name" value="PROTEIN FAR1-RELATED SEQUENCE"/>
    <property type="match status" value="1"/>
</dbReference>
<dbReference type="AlphaFoldDB" id="M8BZ36"/>
<comment type="function">
    <text evidence="1">Putative transcription activator involved in regulating light control of development.</text>
</comment>
<organism evidence="2">
    <name type="scientific">Aegilops tauschii</name>
    <name type="common">Tausch's goatgrass</name>
    <name type="synonym">Aegilops squarrosa</name>
    <dbReference type="NCBI Taxonomy" id="37682"/>
    <lineage>
        <taxon>Eukaryota</taxon>
        <taxon>Viridiplantae</taxon>
        <taxon>Streptophyta</taxon>
        <taxon>Embryophyta</taxon>
        <taxon>Tracheophyta</taxon>
        <taxon>Spermatophyta</taxon>
        <taxon>Magnoliopsida</taxon>
        <taxon>Liliopsida</taxon>
        <taxon>Poales</taxon>
        <taxon>Poaceae</taxon>
        <taxon>BOP clade</taxon>
        <taxon>Pooideae</taxon>
        <taxon>Triticodae</taxon>
        <taxon>Triticeae</taxon>
        <taxon>Triticinae</taxon>
        <taxon>Aegilops</taxon>
    </lineage>
</organism>
<dbReference type="GO" id="GO:0005634">
    <property type="term" value="C:nucleus"/>
    <property type="evidence" value="ECO:0007669"/>
    <property type="project" value="UniProtKB-SubCell"/>
</dbReference>